<feature type="compositionally biased region" description="Acidic residues" evidence="1">
    <location>
        <begin position="43"/>
        <end position="56"/>
    </location>
</feature>
<feature type="compositionally biased region" description="Low complexity" evidence="1">
    <location>
        <begin position="348"/>
        <end position="363"/>
    </location>
</feature>
<sequence length="504" mass="58165">MTNSEGSRASQRRMVEGESSNARERRLKMQADLEAMTQRMEESDAEEYVYSEEESESERLREERRTKKRNDPIKDGDGSPSEEGSDESESEEEGEEVNQLVDESEQESNQDEPMEEAEPQEEEEELPMYQEHYNALFSMDFVETKYPQDDTMRTLGIFEDVELVLKNMQLARFFSHRMESYKELTCEFLASMRYHQYDELDRAELDQGWSYSQKSEDCPDGSIENQRPTGRRLAEERMFRARPKPSVRLKSRPKFVSGRSHHDPGNMSRGRPRHNHSRQPHTTSRASREQSLAAAQPLAYHGRCIRPSREDVPRPAENHRPISSVRPQPADEKSSGHDRSDSTTTRLSGRPSRPTVRTPRSSPKPAPTSKIRCQALKHHHLHGIVLQDYLLEDQEETSSYLEAADLETSSQAASQEEHLLATPEEEIDPELIEFVKRDQFHDLFSEYALEHIDHFDNLCDSYGVFDFEKKMMLFSTSLAGPALDWAQHDHSLQSSHGSILEKLS</sequence>
<dbReference type="OrthoDB" id="1750933at2759"/>
<evidence type="ECO:0000313" key="4">
    <source>
        <dbReference type="Proteomes" id="UP000467841"/>
    </source>
</evidence>
<dbReference type="Proteomes" id="UP000467841">
    <property type="component" value="Unassembled WGS sequence"/>
</dbReference>
<dbReference type="EMBL" id="CACVBM020001219">
    <property type="protein sequence ID" value="CAA7039931.1"/>
    <property type="molecule type" value="Genomic_DNA"/>
</dbReference>
<keyword evidence="4" id="KW-1185">Reference proteome</keyword>
<feature type="compositionally biased region" description="Basic residues" evidence="1">
    <location>
        <begin position="240"/>
        <end position="253"/>
    </location>
</feature>
<feature type="compositionally biased region" description="Basic and acidic residues" evidence="1">
    <location>
        <begin position="329"/>
        <end position="341"/>
    </location>
</feature>
<feature type="compositionally biased region" description="Basic and acidic residues" evidence="1">
    <location>
        <begin position="307"/>
        <end position="320"/>
    </location>
</feature>
<evidence type="ECO:0000259" key="2">
    <source>
        <dbReference type="Pfam" id="PF03078"/>
    </source>
</evidence>
<feature type="compositionally biased region" description="Basic and acidic residues" evidence="1">
    <location>
        <begin position="57"/>
        <end position="77"/>
    </location>
</feature>
<feature type="compositionally biased region" description="Basic residues" evidence="1">
    <location>
        <begin position="270"/>
        <end position="279"/>
    </location>
</feature>
<feature type="region of interest" description="Disordered" evidence="1">
    <location>
        <begin position="1"/>
        <end position="126"/>
    </location>
</feature>
<organism evidence="3 4">
    <name type="scientific">Microthlaspi erraticum</name>
    <dbReference type="NCBI Taxonomy" id="1685480"/>
    <lineage>
        <taxon>Eukaryota</taxon>
        <taxon>Viridiplantae</taxon>
        <taxon>Streptophyta</taxon>
        <taxon>Embryophyta</taxon>
        <taxon>Tracheophyta</taxon>
        <taxon>Spermatophyta</taxon>
        <taxon>Magnoliopsida</taxon>
        <taxon>eudicotyledons</taxon>
        <taxon>Gunneridae</taxon>
        <taxon>Pentapetalae</taxon>
        <taxon>rosids</taxon>
        <taxon>malvids</taxon>
        <taxon>Brassicales</taxon>
        <taxon>Brassicaceae</taxon>
        <taxon>Coluteocarpeae</taxon>
        <taxon>Microthlaspi</taxon>
    </lineage>
</organism>
<dbReference type="AlphaFoldDB" id="A0A6D2JV60"/>
<accession>A0A6D2JV60</accession>
<feature type="compositionally biased region" description="Acidic residues" evidence="1">
    <location>
        <begin position="83"/>
        <end position="126"/>
    </location>
</feature>
<evidence type="ECO:0000256" key="1">
    <source>
        <dbReference type="SAM" id="MobiDB-lite"/>
    </source>
</evidence>
<reference evidence="3" key="1">
    <citation type="submission" date="2020-01" db="EMBL/GenBank/DDBJ databases">
        <authorList>
            <person name="Mishra B."/>
        </authorList>
    </citation>
    <scope>NUCLEOTIDE SEQUENCE [LARGE SCALE GENOMIC DNA]</scope>
</reference>
<name>A0A6D2JV60_9BRAS</name>
<protein>
    <recommendedName>
        <fullName evidence="2">Arabidopsis retrotransposon Orf1 C-terminal domain-containing protein</fullName>
    </recommendedName>
</protein>
<dbReference type="Pfam" id="PF03078">
    <property type="entry name" value="ATHILA"/>
    <property type="match status" value="1"/>
</dbReference>
<feature type="compositionally biased region" description="Basic and acidic residues" evidence="1">
    <location>
        <begin position="13"/>
        <end position="31"/>
    </location>
</feature>
<gene>
    <name evidence="3" type="ORF">MERR_LOCUS27166</name>
</gene>
<evidence type="ECO:0000313" key="3">
    <source>
        <dbReference type="EMBL" id="CAA7039931.1"/>
    </source>
</evidence>
<proteinExistence type="predicted"/>
<feature type="region of interest" description="Disordered" evidence="1">
    <location>
        <begin position="211"/>
        <end position="369"/>
    </location>
</feature>
<dbReference type="InterPro" id="IPR004312">
    <property type="entry name" value="ATHILA_Orf1_C"/>
</dbReference>
<feature type="domain" description="Arabidopsis retrotransposon Orf1 C-terminal" evidence="2">
    <location>
        <begin position="97"/>
        <end position="206"/>
    </location>
</feature>
<comment type="caution">
    <text evidence="3">The sequence shown here is derived from an EMBL/GenBank/DDBJ whole genome shotgun (WGS) entry which is preliminary data.</text>
</comment>